<keyword evidence="1" id="KW-0812">Transmembrane</keyword>
<evidence type="ECO:0000313" key="3">
    <source>
        <dbReference type="Proteomes" id="UP000051717"/>
    </source>
</evidence>
<keyword evidence="1" id="KW-1133">Transmembrane helix</keyword>
<keyword evidence="1" id="KW-0472">Membrane</keyword>
<evidence type="ECO:0000313" key="2">
    <source>
        <dbReference type="EMBL" id="KPK68847.1"/>
    </source>
</evidence>
<dbReference type="AlphaFoldDB" id="A0A0S8G773"/>
<organism evidence="2 3">
    <name type="scientific">candidate division TA06 bacterium SM23_40</name>
    <dbReference type="NCBI Taxonomy" id="1703774"/>
    <lineage>
        <taxon>Bacteria</taxon>
        <taxon>Bacteria division TA06</taxon>
    </lineage>
</organism>
<gene>
    <name evidence="2" type="ORF">AMJ82_07195</name>
</gene>
<dbReference type="EMBL" id="LJUI01000057">
    <property type="protein sequence ID" value="KPK68847.1"/>
    <property type="molecule type" value="Genomic_DNA"/>
</dbReference>
<accession>A0A0S8G773</accession>
<sequence length="280" mass="30617">MGLFERLMHIDRRIIFLCIALAVLIPFIFPLRLPTYVTRRVKDVYDRIETLTPDDPPVLISIDYDPAAMPELQPMTLAVLRHCFSKDLKVITMTLHQAGPGLALDATSEAAEEYGKVNGIDYVFLGFKPAIAMVIDQMGQDIHRAFPEDYFGTPLSEIPMIADIHTYDDISLIVTFAASAITEAWVAYANGPYQEPVAAGCTAVSATDYYPFLQTGQLFGLIGGLKGAAEYEYLIGVPGRAIIGMDGQSIAHLIIIVFVIIGNVAFFVQRRGAAGGGRRG</sequence>
<evidence type="ECO:0000256" key="1">
    <source>
        <dbReference type="SAM" id="Phobius"/>
    </source>
</evidence>
<dbReference type="Proteomes" id="UP000051717">
    <property type="component" value="Unassembled WGS sequence"/>
</dbReference>
<proteinExistence type="predicted"/>
<reference evidence="2 3" key="1">
    <citation type="journal article" date="2015" name="Microbiome">
        <title>Genomic resolution of linkages in carbon, nitrogen, and sulfur cycling among widespread estuary sediment bacteria.</title>
        <authorList>
            <person name="Baker B.J."/>
            <person name="Lazar C.S."/>
            <person name="Teske A.P."/>
            <person name="Dick G.J."/>
        </authorList>
    </citation>
    <scope>NUCLEOTIDE SEQUENCE [LARGE SCALE GENOMIC DNA]</scope>
    <source>
        <strain evidence="2">SM23_40</strain>
    </source>
</reference>
<feature type="transmembrane region" description="Helical" evidence="1">
    <location>
        <begin position="250"/>
        <end position="268"/>
    </location>
</feature>
<comment type="caution">
    <text evidence="2">The sequence shown here is derived from an EMBL/GenBank/DDBJ whole genome shotgun (WGS) entry which is preliminary data.</text>
</comment>
<protein>
    <submittedName>
        <fullName evidence="2">Uncharacterized protein</fullName>
    </submittedName>
</protein>
<name>A0A0S8G773_UNCT6</name>